<proteinExistence type="predicted"/>
<evidence type="ECO:0000313" key="3">
    <source>
        <dbReference type="Proteomes" id="UP001305647"/>
    </source>
</evidence>
<dbReference type="EMBL" id="MU863656">
    <property type="protein sequence ID" value="KAK4098697.1"/>
    <property type="molecule type" value="Genomic_DNA"/>
</dbReference>
<accession>A0AAN6SZM1</accession>
<sequence length="208" mass="22355">MDPGTTIHNQAARKWRYKLVTWGTPPRAAVSGKLPWAQGFREAIPGRLEPRPSPPHLQVTDPDLLLTTPLQKASPSRLEPRQNPPHLQAAGPNLLLTAVQEASPSPSEVRAKVLPRLTPSSTAAITPPQPTALDPPPPAPGASPSRKEIRPKLPIRHRPGAPQGVCPGAPVVAPRVLVCPRVFALVCVPREGVEGLFLWDMLLQSMVA</sequence>
<organism evidence="2 3">
    <name type="scientific">Parathielavia hyrcaniae</name>
    <dbReference type="NCBI Taxonomy" id="113614"/>
    <lineage>
        <taxon>Eukaryota</taxon>
        <taxon>Fungi</taxon>
        <taxon>Dikarya</taxon>
        <taxon>Ascomycota</taxon>
        <taxon>Pezizomycotina</taxon>
        <taxon>Sordariomycetes</taxon>
        <taxon>Sordariomycetidae</taxon>
        <taxon>Sordariales</taxon>
        <taxon>Chaetomiaceae</taxon>
        <taxon>Parathielavia</taxon>
    </lineage>
</organism>
<reference evidence="2" key="2">
    <citation type="submission" date="2023-05" db="EMBL/GenBank/DDBJ databases">
        <authorList>
            <consortium name="Lawrence Berkeley National Laboratory"/>
            <person name="Steindorff A."/>
            <person name="Hensen N."/>
            <person name="Bonometti L."/>
            <person name="Westerberg I."/>
            <person name="Brannstrom I.O."/>
            <person name="Guillou S."/>
            <person name="Cros-Aarteil S."/>
            <person name="Calhoun S."/>
            <person name="Haridas S."/>
            <person name="Kuo A."/>
            <person name="Mondo S."/>
            <person name="Pangilinan J."/>
            <person name="Riley R."/>
            <person name="Labutti K."/>
            <person name="Andreopoulos B."/>
            <person name="Lipzen A."/>
            <person name="Chen C."/>
            <person name="Yanf M."/>
            <person name="Daum C."/>
            <person name="Ng V."/>
            <person name="Clum A."/>
            <person name="Ohm R."/>
            <person name="Martin F."/>
            <person name="Silar P."/>
            <person name="Natvig D."/>
            <person name="Lalanne C."/>
            <person name="Gautier V."/>
            <person name="Ament-Velasquez S.L."/>
            <person name="Kruys A."/>
            <person name="Hutchinson M.I."/>
            <person name="Powell A.J."/>
            <person name="Barry K."/>
            <person name="Miller A.N."/>
            <person name="Grigoriev I.V."/>
            <person name="Debuchy R."/>
            <person name="Gladieux P."/>
            <person name="Thoren M.H."/>
            <person name="Johannesson H."/>
        </authorList>
    </citation>
    <scope>NUCLEOTIDE SEQUENCE</scope>
    <source>
        <strain evidence="2">CBS 757.83</strain>
    </source>
</reference>
<reference evidence="2" key="1">
    <citation type="journal article" date="2023" name="Mol. Phylogenet. Evol.">
        <title>Genome-scale phylogeny and comparative genomics of the fungal order Sordariales.</title>
        <authorList>
            <person name="Hensen N."/>
            <person name="Bonometti L."/>
            <person name="Westerberg I."/>
            <person name="Brannstrom I.O."/>
            <person name="Guillou S."/>
            <person name="Cros-Aarteil S."/>
            <person name="Calhoun S."/>
            <person name="Haridas S."/>
            <person name="Kuo A."/>
            <person name="Mondo S."/>
            <person name="Pangilinan J."/>
            <person name="Riley R."/>
            <person name="LaButti K."/>
            <person name="Andreopoulos B."/>
            <person name="Lipzen A."/>
            <person name="Chen C."/>
            <person name="Yan M."/>
            <person name="Daum C."/>
            <person name="Ng V."/>
            <person name="Clum A."/>
            <person name="Steindorff A."/>
            <person name="Ohm R.A."/>
            <person name="Martin F."/>
            <person name="Silar P."/>
            <person name="Natvig D.O."/>
            <person name="Lalanne C."/>
            <person name="Gautier V."/>
            <person name="Ament-Velasquez S.L."/>
            <person name="Kruys A."/>
            <person name="Hutchinson M.I."/>
            <person name="Powell A.J."/>
            <person name="Barry K."/>
            <person name="Miller A.N."/>
            <person name="Grigoriev I.V."/>
            <person name="Debuchy R."/>
            <person name="Gladieux P."/>
            <person name="Hiltunen Thoren M."/>
            <person name="Johannesson H."/>
        </authorList>
    </citation>
    <scope>NUCLEOTIDE SEQUENCE</scope>
    <source>
        <strain evidence="2">CBS 757.83</strain>
    </source>
</reference>
<feature type="compositionally biased region" description="Pro residues" evidence="1">
    <location>
        <begin position="127"/>
        <end position="141"/>
    </location>
</feature>
<dbReference type="Proteomes" id="UP001305647">
    <property type="component" value="Unassembled WGS sequence"/>
</dbReference>
<comment type="caution">
    <text evidence="2">The sequence shown here is derived from an EMBL/GenBank/DDBJ whole genome shotgun (WGS) entry which is preliminary data.</text>
</comment>
<protein>
    <submittedName>
        <fullName evidence="2">Uncharacterized protein</fullName>
    </submittedName>
</protein>
<keyword evidence="3" id="KW-1185">Reference proteome</keyword>
<gene>
    <name evidence="2" type="ORF">N658DRAFT_214129</name>
</gene>
<feature type="region of interest" description="Disordered" evidence="1">
    <location>
        <begin position="120"/>
        <end position="149"/>
    </location>
</feature>
<evidence type="ECO:0000313" key="2">
    <source>
        <dbReference type="EMBL" id="KAK4098697.1"/>
    </source>
</evidence>
<evidence type="ECO:0000256" key="1">
    <source>
        <dbReference type="SAM" id="MobiDB-lite"/>
    </source>
</evidence>
<dbReference type="AlphaFoldDB" id="A0AAN6SZM1"/>
<name>A0AAN6SZM1_9PEZI</name>